<accession>A0A142BH56</accession>
<dbReference type="KEGG" id="emp:EZMO1_4157"/>
<dbReference type="Proteomes" id="UP000071065">
    <property type="component" value="Chromosome"/>
</dbReference>
<proteinExistence type="predicted"/>
<dbReference type="RefSeq" id="WP_145912689.1">
    <property type="nucleotide sequence ID" value="NZ_CP013251.1"/>
</dbReference>
<organism evidence="1 2">
    <name type="scientific">Endozoicomonas montiporae CL-33</name>
    <dbReference type="NCBI Taxonomy" id="570277"/>
    <lineage>
        <taxon>Bacteria</taxon>
        <taxon>Pseudomonadati</taxon>
        <taxon>Pseudomonadota</taxon>
        <taxon>Gammaproteobacteria</taxon>
        <taxon>Oceanospirillales</taxon>
        <taxon>Endozoicomonadaceae</taxon>
        <taxon>Endozoicomonas</taxon>
    </lineage>
</organism>
<name>A0A142BH56_9GAMM</name>
<protein>
    <recommendedName>
        <fullName evidence="3">C-type lysozyme inhibitor domain-containing protein</fullName>
    </recommendedName>
</protein>
<evidence type="ECO:0008006" key="3">
    <source>
        <dbReference type="Google" id="ProtNLM"/>
    </source>
</evidence>
<reference evidence="1 2" key="1">
    <citation type="journal article" date="2016" name="Front. Microbiol.">
        <title>Genomic Insight into the Host-Endosymbiont Relationship of Endozoicomonas montiporae CL-33(T) with its Coral Host.</title>
        <authorList>
            <person name="Ding J.-Y."/>
            <person name="Shiu J.-H."/>
            <person name="Chen W.-M."/>
            <person name="Chiang Y.-R."/>
            <person name="Tang S.-L."/>
        </authorList>
    </citation>
    <scope>NUCLEOTIDE SEQUENCE [LARGE SCALE GENOMIC DNA]</scope>
    <source>
        <strain evidence="1 2">CL-33</strain>
    </source>
</reference>
<dbReference type="OrthoDB" id="5348860at2"/>
<dbReference type="PROSITE" id="PS51257">
    <property type="entry name" value="PROKAR_LIPOPROTEIN"/>
    <property type="match status" value="1"/>
</dbReference>
<dbReference type="PATRIC" id="fig|570277.3.peg.4472"/>
<evidence type="ECO:0000313" key="2">
    <source>
        <dbReference type="Proteomes" id="UP000071065"/>
    </source>
</evidence>
<evidence type="ECO:0000313" key="1">
    <source>
        <dbReference type="EMBL" id="AMO58082.1"/>
    </source>
</evidence>
<dbReference type="EMBL" id="CP013251">
    <property type="protein sequence ID" value="AMO58082.1"/>
    <property type="molecule type" value="Genomic_DNA"/>
</dbReference>
<dbReference type="AlphaFoldDB" id="A0A142BH56"/>
<gene>
    <name evidence="1" type="ORF">EZMO1_4157</name>
</gene>
<dbReference type="STRING" id="570277.EZMO1_4157"/>
<sequence>MSVVSLRTSGASMCCLILAGCASSPAVHHQPEERLPVVSKEGSAFYYQCDKDFGFPAHGTEDAITVDLKDGSHTLRRNSVEAGFHYSQGKISLQGKGDQAYFNDGSQRYQCVIDRRKSLWEDARYRGADFIAMGNEPGWKLELSRQGDMLYIGDYGTVSFRIATPKSSHANKSPLVFAAKDAEHSLWLSIEDKPCVDTMKGDRFDVSVSLVVDGRPLTGCGMILNPLYP</sequence>